<dbReference type="Gene3D" id="3.30.450.40">
    <property type="match status" value="1"/>
</dbReference>
<dbReference type="InterPro" id="IPR036390">
    <property type="entry name" value="WH_DNA-bd_sf"/>
</dbReference>
<keyword evidence="3" id="KW-0804">Transcription</keyword>
<dbReference type="SMART" id="SM00346">
    <property type="entry name" value="HTH_ICLR"/>
    <property type="match status" value="1"/>
</dbReference>
<dbReference type="Pfam" id="PF01614">
    <property type="entry name" value="IclR_C"/>
    <property type="match status" value="1"/>
</dbReference>
<keyword evidence="1" id="KW-0805">Transcription regulation</keyword>
<reference evidence="6" key="1">
    <citation type="journal article" date="2014" name="Int. J. Syst. Evol. Microbiol.">
        <title>Complete genome sequence of Corynebacterium casei LMG S-19264T (=DSM 44701T), isolated from a smear-ripened cheese.</title>
        <authorList>
            <consortium name="US DOE Joint Genome Institute (JGI-PGF)"/>
            <person name="Walter F."/>
            <person name="Albersmeier A."/>
            <person name="Kalinowski J."/>
            <person name="Ruckert C."/>
        </authorList>
    </citation>
    <scope>NUCLEOTIDE SEQUENCE</scope>
    <source>
        <strain evidence="6">CGMCC 1.15095</strain>
    </source>
</reference>
<dbReference type="Proteomes" id="UP000608154">
    <property type="component" value="Unassembled WGS sequence"/>
</dbReference>
<evidence type="ECO:0000259" key="4">
    <source>
        <dbReference type="PROSITE" id="PS51077"/>
    </source>
</evidence>
<dbReference type="GO" id="GO:0003677">
    <property type="term" value="F:DNA binding"/>
    <property type="evidence" value="ECO:0007669"/>
    <property type="project" value="UniProtKB-KW"/>
</dbReference>
<dbReference type="PROSITE" id="PS51078">
    <property type="entry name" value="ICLR_ED"/>
    <property type="match status" value="1"/>
</dbReference>
<evidence type="ECO:0000256" key="3">
    <source>
        <dbReference type="ARBA" id="ARBA00023163"/>
    </source>
</evidence>
<reference evidence="6" key="2">
    <citation type="submission" date="2020-09" db="EMBL/GenBank/DDBJ databases">
        <authorList>
            <person name="Sun Q."/>
            <person name="Zhou Y."/>
        </authorList>
    </citation>
    <scope>NUCLEOTIDE SEQUENCE</scope>
    <source>
        <strain evidence="6">CGMCC 1.15095</strain>
    </source>
</reference>
<proteinExistence type="predicted"/>
<dbReference type="EMBL" id="BMHK01000012">
    <property type="protein sequence ID" value="GGC02482.1"/>
    <property type="molecule type" value="Genomic_DNA"/>
</dbReference>
<evidence type="ECO:0000313" key="7">
    <source>
        <dbReference type="Proteomes" id="UP000608154"/>
    </source>
</evidence>
<dbReference type="SUPFAM" id="SSF46785">
    <property type="entry name" value="Winged helix' DNA-binding domain"/>
    <property type="match status" value="1"/>
</dbReference>
<sequence length="260" mass="28170">MQEQETTADKSGTKVNSVVKAIGILRHLAQTQLPEGVNAIARQVGINPSSCFNILKTLASEEFVRFDKETKTYSLGVGVIDLAVSALDPDAGFQRTRPILERLAREHGVTCGLWRKQEDRLILLGTAESESFARIRFTPGNRLPMYIGAMGRCFIARAGMGEAEIDKTIASLKWASAPPLSRYLGEVRRAAVAGYAVDDGDFLQGITSVATPLISREGSITHCIAATTFKGHLDTAGLKRLGEAVKKASEKATPLLWSVR</sequence>
<dbReference type="InterPro" id="IPR036388">
    <property type="entry name" value="WH-like_DNA-bd_sf"/>
</dbReference>
<gene>
    <name evidence="6" type="ORF">GCM10011494_21300</name>
</gene>
<dbReference type="PANTHER" id="PTHR30136:SF24">
    <property type="entry name" value="HTH-TYPE TRANSCRIPTIONAL REPRESSOR ALLR"/>
    <property type="match status" value="1"/>
</dbReference>
<dbReference type="PROSITE" id="PS51077">
    <property type="entry name" value="HTH_ICLR"/>
    <property type="match status" value="1"/>
</dbReference>
<comment type="caution">
    <text evidence="6">The sequence shown here is derived from an EMBL/GenBank/DDBJ whole genome shotgun (WGS) entry which is preliminary data.</text>
</comment>
<dbReference type="InterPro" id="IPR014757">
    <property type="entry name" value="Tscrpt_reg_IclR_C"/>
</dbReference>
<name>A0A916TSH9_9SPHN</name>
<dbReference type="InterPro" id="IPR050707">
    <property type="entry name" value="HTH_MetabolicPath_Reg"/>
</dbReference>
<evidence type="ECO:0000313" key="6">
    <source>
        <dbReference type="EMBL" id="GGC02482.1"/>
    </source>
</evidence>
<dbReference type="AlphaFoldDB" id="A0A916TSH9"/>
<feature type="domain" description="IclR-ED" evidence="5">
    <location>
        <begin position="78"/>
        <end position="258"/>
    </location>
</feature>
<dbReference type="GO" id="GO:0003700">
    <property type="term" value="F:DNA-binding transcription factor activity"/>
    <property type="evidence" value="ECO:0007669"/>
    <property type="project" value="TreeGrafter"/>
</dbReference>
<evidence type="ECO:0000259" key="5">
    <source>
        <dbReference type="PROSITE" id="PS51078"/>
    </source>
</evidence>
<evidence type="ECO:0000256" key="2">
    <source>
        <dbReference type="ARBA" id="ARBA00023125"/>
    </source>
</evidence>
<dbReference type="InterPro" id="IPR005471">
    <property type="entry name" value="Tscrpt_reg_IclR_N"/>
</dbReference>
<dbReference type="InterPro" id="IPR029016">
    <property type="entry name" value="GAF-like_dom_sf"/>
</dbReference>
<organism evidence="6 7">
    <name type="scientific">Novosphingobium endophyticum</name>
    <dbReference type="NCBI Taxonomy" id="1955250"/>
    <lineage>
        <taxon>Bacteria</taxon>
        <taxon>Pseudomonadati</taxon>
        <taxon>Pseudomonadota</taxon>
        <taxon>Alphaproteobacteria</taxon>
        <taxon>Sphingomonadales</taxon>
        <taxon>Sphingomonadaceae</taxon>
        <taxon>Novosphingobium</taxon>
    </lineage>
</organism>
<keyword evidence="7" id="KW-1185">Reference proteome</keyword>
<feature type="domain" description="HTH iclR-type" evidence="4">
    <location>
        <begin position="15"/>
        <end position="77"/>
    </location>
</feature>
<keyword evidence="2" id="KW-0238">DNA-binding</keyword>
<protein>
    <submittedName>
        <fullName evidence="6">Transcriptional regulator</fullName>
    </submittedName>
</protein>
<evidence type="ECO:0000256" key="1">
    <source>
        <dbReference type="ARBA" id="ARBA00023015"/>
    </source>
</evidence>
<dbReference type="PANTHER" id="PTHR30136">
    <property type="entry name" value="HELIX-TURN-HELIX TRANSCRIPTIONAL REGULATOR, ICLR FAMILY"/>
    <property type="match status" value="1"/>
</dbReference>
<dbReference type="Pfam" id="PF09339">
    <property type="entry name" value="HTH_IclR"/>
    <property type="match status" value="1"/>
</dbReference>
<dbReference type="GO" id="GO:0045892">
    <property type="term" value="P:negative regulation of DNA-templated transcription"/>
    <property type="evidence" value="ECO:0007669"/>
    <property type="project" value="TreeGrafter"/>
</dbReference>
<dbReference type="SUPFAM" id="SSF55781">
    <property type="entry name" value="GAF domain-like"/>
    <property type="match status" value="1"/>
</dbReference>
<accession>A0A916TSH9</accession>
<dbReference type="Gene3D" id="1.10.10.10">
    <property type="entry name" value="Winged helix-like DNA-binding domain superfamily/Winged helix DNA-binding domain"/>
    <property type="match status" value="1"/>
</dbReference>